<dbReference type="Gene3D" id="2.60.120.560">
    <property type="entry name" value="Exo-inulinase, domain 1"/>
    <property type="match status" value="1"/>
</dbReference>
<gene>
    <name evidence="4" type="ORF">Mal4_19800</name>
</gene>
<feature type="domain" description="ThuA-like" evidence="2">
    <location>
        <begin position="96"/>
        <end position="294"/>
    </location>
</feature>
<dbReference type="SUPFAM" id="SSF52317">
    <property type="entry name" value="Class I glutamine amidotransferase-like"/>
    <property type="match status" value="1"/>
</dbReference>
<evidence type="ECO:0000259" key="3">
    <source>
        <dbReference type="Pfam" id="PF06439"/>
    </source>
</evidence>
<dbReference type="KEGG" id="mri:Mal4_19800"/>
<accession>A0A517Z5C2</accession>
<dbReference type="Proteomes" id="UP000320496">
    <property type="component" value="Chromosome"/>
</dbReference>
<dbReference type="Pfam" id="PF06283">
    <property type="entry name" value="ThuA"/>
    <property type="match status" value="1"/>
</dbReference>
<keyword evidence="5" id="KW-1185">Reference proteome</keyword>
<dbReference type="Pfam" id="PF06439">
    <property type="entry name" value="3keto-disac_hyd"/>
    <property type="match status" value="1"/>
</dbReference>
<dbReference type="GO" id="GO:0016787">
    <property type="term" value="F:hydrolase activity"/>
    <property type="evidence" value="ECO:0007669"/>
    <property type="project" value="InterPro"/>
</dbReference>
<dbReference type="EMBL" id="CP036275">
    <property type="protein sequence ID" value="QDU37664.1"/>
    <property type="molecule type" value="Genomic_DNA"/>
</dbReference>
<organism evidence="4 5">
    <name type="scientific">Maioricimonas rarisocia</name>
    <dbReference type="NCBI Taxonomy" id="2528026"/>
    <lineage>
        <taxon>Bacteria</taxon>
        <taxon>Pseudomonadati</taxon>
        <taxon>Planctomycetota</taxon>
        <taxon>Planctomycetia</taxon>
        <taxon>Planctomycetales</taxon>
        <taxon>Planctomycetaceae</taxon>
        <taxon>Maioricimonas</taxon>
    </lineage>
</organism>
<evidence type="ECO:0000256" key="1">
    <source>
        <dbReference type="SAM" id="SignalP"/>
    </source>
</evidence>
<dbReference type="InterPro" id="IPR029062">
    <property type="entry name" value="Class_I_gatase-like"/>
</dbReference>
<name>A0A517Z5C2_9PLAN</name>
<feature type="chain" id="PRO_5021820820" evidence="1">
    <location>
        <begin position="25"/>
        <end position="560"/>
    </location>
</feature>
<evidence type="ECO:0000313" key="5">
    <source>
        <dbReference type="Proteomes" id="UP000320496"/>
    </source>
</evidence>
<evidence type="ECO:0000259" key="2">
    <source>
        <dbReference type="Pfam" id="PF06283"/>
    </source>
</evidence>
<dbReference type="InterPro" id="IPR029010">
    <property type="entry name" value="ThuA-like"/>
</dbReference>
<feature type="domain" description="3-keto-alpha-glucoside-1,2-lyase/3-keto-2-hydroxy-glucal hydratase" evidence="3">
    <location>
        <begin position="358"/>
        <end position="557"/>
    </location>
</feature>
<keyword evidence="1" id="KW-0732">Signal</keyword>
<protein>
    <submittedName>
        <fullName evidence="4">Trehalose utilization</fullName>
    </submittedName>
</protein>
<evidence type="ECO:0000313" key="4">
    <source>
        <dbReference type="EMBL" id="QDU37664.1"/>
    </source>
</evidence>
<feature type="signal peptide" evidence="1">
    <location>
        <begin position="1"/>
        <end position="24"/>
    </location>
</feature>
<proteinExistence type="predicted"/>
<dbReference type="InterPro" id="IPR010496">
    <property type="entry name" value="AL/BT2_dom"/>
</dbReference>
<dbReference type="RefSeq" id="WP_197444272.1">
    <property type="nucleotide sequence ID" value="NZ_CP036275.1"/>
</dbReference>
<reference evidence="4 5" key="1">
    <citation type="submission" date="2019-02" db="EMBL/GenBank/DDBJ databases">
        <title>Deep-cultivation of Planctomycetes and their phenomic and genomic characterization uncovers novel biology.</title>
        <authorList>
            <person name="Wiegand S."/>
            <person name="Jogler M."/>
            <person name="Boedeker C."/>
            <person name="Pinto D."/>
            <person name="Vollmers J."/>
            <person name="Rivas-Marin E."/>
            <person name="Kohn T."/>
            <person name="Peeters S.H."/>
            <person name="Heuer A."/>
            <person name="Rast P."/>
            <person name="Oberbeckmann S."/>
            <person name="Bunk B."/>
            <person name="Jeske O."/>
            <person name="Meyerdierks A."/>
            <person name="Storesund J.E."/>
            <person name="Kallscheuer N."/>
            <person name="Luecker S."/>
            <person name="Lage O.M."/>
            <person name="Pohl T."/>
            <person name="Merkel B.J."/>
            <person name="Hornburger P."/>
            <person name="Mueller R.-W."/>
            <person name="Bruemmer F."/>
            <person name="Labrenz M."/>
            <person name="Spormann A.M."/>
            <person name="Op den Camp H."/>
            <person name="Overmann J."/>
            <person name="Amann R."/>
            <person name="Jetten M.S.M."/>
            <person name="Mascher T."/>
            <person name="Medema M.H."/>
            <person name="Devos D.P."/>
            <person name="Kaster A.-K."/>
            <person name="Ovreas L."/>
            <person name="Rohde M."/>
            <person name="Galperin M.Y."/>
            <person name="Jogler C."/>
        </authorList>
    </citation>
    <scope>NUCLEOTIDE SEQUENCE [LARGE SCALE GENOMIC DNA]</scope>
    <source>
        <strain evidence="4 5">Mal4</strain>
    </source>
</reference>
<dbReference type="AlphaFoldDB" id="A0A517Z5C2"/>
<sequence precursor="true">MRRNLQLLPLLAIVFSLSAPRASADPWLTYEGGEGPGKGKHVVFIAAESSYRSELSMPLMARILSRHGFTCTVLFAIDPETGTIDPRVTNNIPGLEKLESADLLVAFMRWRQLPDDQMKHIIDYAESGRPIIGIRNATHPFRYPKDSDSPYAKYDWASDDPQGGWGREVLGETWVSHYGKNLVESTECEVINFAASHPIFRGVHRSFWVPDDVYGISEELAGDSEPVLLGQPLTGWNPDDEPNTDKEPLPIAWTKSYTGASGKASRIFTTTTGHGDAFRVEDFRRMLVNACYWCMEMEDQVDPRSDVAMTGTYEPGPAGRQGFKAGVRPDDPSLVDVAPPAEVSGFAMGTFIDDTQPGWRSLTAEDFAKVNSADDTWQWKDGVLHCTGQPVSVLRTAKQYQNFEMVVEWMHEKPAGNSGVFVWVTPESIEKLTAAAKPGLPSGIEVQILDHGFTDMMKARGRTTDWFGTNGDVFAVGVKMTPFPPLSPNGSRSYPRRHMANGHGEWNQYYIRAVNGEVRLWVNGEEVSGGTGCDPAEGYLCLESEGSPIRFRKLRIRELP</sequence>
<dbReference type="Gene3D" id="3.40.50.880">
    <property type="match status" value="1"/>
</dbReference>